<name>A0A9D1M796_9BACT</name>
<proteinExistence type="predicted"/>
<organism evidence="1 2">
    <name type="scientific">Candidatus Gallibacteroides avistercoris</name>
    <dbReference type="NCBI Taxonomy" id="2840833"/>
    <lineage>
        <taxon>Bacteria</taxon>
        <taxon>Pseudomonadati</taxon>
        <taxon>Bacteroidota</taxon>
        <taxon>Bacteroidia</taxon>
        <taxon>Bacteroidales</taxon>
        <taxon>Bacteroidaceae</taxon>
        <taxon>Bacteroidaceae incertae sedis</taxon>
        <taxon>Candidatus Gallibacteroides</taxon>
    </lineage>
</organism>
<dbReference type="Proteomes" id="UP000824112">
    <property type="component" value="Unassembled WGS sequence"/>
</dbReference>
<dbReference type="InterPro" id="IPR039968">
    <property type="entry name" value="BcerS-like"/>
</dbReference>
<sequence>MAVFVKEISGKKELKKFIQFSIELYKGSSCFVPPLIDEEVCTLSPKTNPAFDFCEAVYYMAYRDDKPVGRIAGIINHQVNEKNGEMHARFGFVDFIDDPEVSQALFEAVEQWARSKGMTAIQGPLGFTDMDPEGMLIEGFDQIGTMATIYNYPYYPEHMTRLGYQKEIDWVEFKIYIPDAIPEKHQRISDIVQKKYNLKVLKFTKTKALIQGYGQKIFELVNHAYADLYGYSALTQRQMDYYIKMYISMLRLDNVTLIADPDNELVGVGIAVPSMARALQKSKGKLFPTGFYHLLKALKGQNDVVDLLLVAVRPDYQNKGVNALLFSDLIPVFIRNGYKYAESNPELEINGKVQSQWQYFDYEQHKRRRAFIKAL</sequence>
<protein>
    <submittedName>
        <fullName evidence="1">N-acetyltransferase</fullName>
    </submittedName>
</protein>
<evidence type="ECO:0000313" key="2">
    <source>
        <dbReference type="Proteomes" id="UP000824112"/>
    </source>
</evidence>
<accession>A0A9D1M796</accession>
<evidence type="ECO:0000313" key="1">
    <source>
        <dbReference type="EMBL" id="HIU55120.1"/>
    </source>
</evidence>
<dbReference type="InterPro" id="IPR016181">
    <property type="entry name" value="Acyl_CoA_acyltransferase"/>
</dbReference>
<dbReference type="EMBL" id="DVNA01000111">
    <property type="protein sequence ID" value="HIU55120.1"/>
    <property type="molecule type" value="Genomic_DNA"/>
</dbReference>
<dbReference type="AlphaFoldDB" id="A0A9D1M796"/>
<comment type="caution">
    <text evidence="1">The sequence shown here is derived from an EMBL/GenBank/DDBJ whole genome shotgun (WGS) entry which is preliminary data.</text>
</comment>
<dbReference type="Gene3D" id="3.40.630.30">
    <property type="match status" value="1"/>
</dbReference>
<reference evidence="1" key="2">
    <citation type="journal article" date="2021" name="PeerJ">
        <title>Extensive microbial diversity within the chicken gut microbiome revealed by metagenomics and culture.</title>
        <authorList>
            <person name="Gilroy R."/>
            <person name="Ravi A."/>
            <person name="Getino M."/>
            <person name="Pursley I."/>
            <person name="Horton D.L."/>
            <person name="Alikhan N.F."/>
            <person name="Baker D."/>
            <person name="Gharbi K."/>
            <person name="Hall N."/>
            <person name="Watson M."/>
            <person name="Adriaenssens E.M."/>
            <person name="Foster-Nyarko E."/>
            <person name="Jarju S."/>
            <person name="Secka A."/>
            <person name="Antonio M."/>
            <person name="Oren A."/>
            <person name="Chaudhuri R.R."/>
            <person name="La Ragione R."/>
            <person name="Hildebrand F."/>
            <person name="Pallen M.J."/>
        </authorList>
    </citation>
    <scope>NUCLEOTIDE SEQUENCE</scope>
    <source>
        <strain evidence="1">CHK158-818</strain>
    </source>
</reference>
<gene>
    <name evidence="1" type="ORF">IAB03_04840</name>
</gene>
<dbReference type="SUPFAM" id="SSF55729">
    <property type="entry name" value="Acyl-CoA N-acyltransferases (Nat)"/>
    <property type="match status" value="1"/>
</dbReference>
<dbReference type="PANTHER" id="PTHR41368:SF1">
    <property type="entry name" value="PROTEIN YGHO"/>
    <property type="match status" value="1"/>
</dbReference>
<reference evidence="1" key="1">
    <citation type="submission" date="2020-10" db="EMBL/GenBank/DDBJ databases">
        <authorList>
            <person name="Gilroy R."/>
        </authorList>
    </citation>
    <scope>NUCLEOTIDE SEQUENCE</scope>
    <source>
        <strain evidence="1">CHK158-818</strain>
    </source>
</reference>
<dbReference type="PANTHER" id="PTHR41368">
    <property type="entry name" value="PROTEIN YGHO"/>
    <property type="match status" value="1"/>
</dbReference>